<name>A0A848KXX1_9ACTN</name>
<proteinExistence type="inferred from homology"/>
<dbReference type="PANTHER" id="PTHR45745">
    <property type="entry name" value="PHOSPHOMANNOMUTASE 45A"/>
    <property type="match status" value="1"/>
</dbReference>
<dbReference type="Pfam" id="PF02880">
    <property type="entry name" value="PGM_PMM_III"/>
    <property type="match status" value="1"/>
</dbReference>
<dbReference type="AlphaFoldDB" id="A0A848KXX1"/>
<dbReference type="InterPro" id="IPR005841">
    <property type="entry name" value="Alpha-D-phosphohexomutase_SF"/>
</dbReference>
<dbReference type="InterPro" id="IPR016055">
    <property type="entry name" value="A-D-PHexomutase_a/b/a-I/II/III"/>
</dbReference>
<feature type="domain" description="Alpha-D-phosphohexomutase alpha/beta/alpha" evidence="10">
    <location>
        <begin position="206"/>
        <end position="304"/>
    </location>
</feature>
<dbReference type="GO" id="GO:0005975">
    <property type="term" value="P:carbohydrate metabolic process"/>
    <property type="evidence" value="ECO:0007669"/>
    <property type="project" value="InterPro"/>
</dbReference>
<accession>A0A848KXX1</accession>
<evidence type="ECO:0000256" key="5">
    <source>
        <dbReference type="ARBA" id="ARBA00022842"/>
    </source>
</evidence>
<evidence type="ECO:0000259" key="10">
    <source>
        <dbReference type="Pfam" id="PF02879"/>
    </source>
</evidence>
<dbReference type="SUPFAM" id="SSF53738">
    <property type="entry name" value="Phosphoglucomutase, first 3 domains"/>
    <property type="match status" value="3"/>
</dbReference>
<dbReference type="Proteomes" id="UP000550729">
    <property type="component" value="Unassembled WGS sequence"/>
</dbReference>
<organism evidence="12 13">
    <name type="scientific">Gordonia asplenii</name>
    <dbReference type="NCBI Taxonomy" id="2725283"/>
    <lineage>
        <taxon>Bacteria</taxon>
        <taxon>Bacillati</taxon>
        <taxon>Actinomycetota</taxon>
        <taxon>Actinomycetes</taxon>
        <taxon>Mycobacteriales</taxon>
        <taxon>Gordoniaceae</taxon>
        <taxon>Gordonia</taxon>
    </lineage>
</organism>
<keyword evidence="3" id="KW-0597">Phosphoprotein</keyword>
<gene>
    <name evidence="12" type="ORF">HH308_07510</name>
</gene>
<evidence type="ECO:0000259" key="8">
    <source>
        <dbReference type="Pfam" id="PF00408"/>
    </source>
</evidence>
<dbReference type="GO" id="GO:0008973">
    <property type="term" value="F:phosphopentomutase activity"/>
    <property type="evidence" value="ECO:0007669"/>
    <property type="project" value="TreeGrafter"/>
</dbReference>
<dbReference type="InterPro" id="IPR005846">
    <property type="entry name" value="A-D-PHexomutase_a/b/a-III"/>
</dbReference>
<dbReference type="GO" id="GO:0006166">
    <property type="term" value="P:purine ribonucleoside salvage"/>
    <property type="evidence" value="ECO:0007669"/>
    <property type="project" value="TreeGrafter"/>
</dbReference>
<reference evidence="12 13" key="1">
    <citation type="submission" date="2020-04" db="EMBL/GenBank/DDBJ databases">
        <title>Gordonia sp. nov. TBRC 11910.</title>
        <authorList>
            <person name="Suriyachadkun C."/>
        </authorList>
    </citation>
    <scope>NUCLEOTIDE SEQUENCE [LARGE SCALE GENOMIC DNA]</scope>
    <source>
        <strain evidence="12 13">TBRC 11910</strain>
    </source>
</reference>
<dbReference type="Pfam" id="PF02879">
    <property type="entry name" value="PGM_PMM_II"/>
    <property type="match status" value="1"/>
</dbReference>
<keyword evidence="4 7" id="KW-0479">Metal-binding</keyword>
<dbReference type="Pfam" id="PF02878">
    <property type="entry name" value="PGM_PMM_I"/>
    <property type="match status" value="1"/>
</dbReference>
<feature type="domain" description="Alpha-D-phosphohexomutase alpha/beta/alpha" evidence="11">
    <location>
        <begin position="317"/>
        <end position="421"/>
    </location>
</feature>
<evidence type="ECO:0000259" key="9">
    <source>
        <dbReference type="Pfam" id="PF02878"/>
    </source>
</evidence>
<evidence type="ECO:0000256" key="4">
    <source>
        <dbReference type="ARBA" id="ARBA00022723"/>
    </source>
</evidence>
<keyword evidence="6" id="KW-0413">Isomerase</keyword>
<keyword evidence="5 7" id="KW-0460">Magnesium</keyword>
<dbReference type="SUPFAM" id="SSF55957">
    <property type="entry name" value="Phosphoglucomutase, C-terminal domain"/>
    <property type="match status" value="1"/>
</dbReference>
<keyword evidence="13" id="KW-1185">Reference proteome</keyword>
<evidence type="ECO:0000313" key="13">
    <source>
        <dbReference type="Proteomes" id="UP000550729"/>
    </source>
</evidence>
<evidence type="ECO:0000256" key="2">
    <source>
        <dbReference type="ARBA" id="ARBA00010231"/>
    </source>
</evidence>
<dbReference type="InterPro" id="IPR016066">
    <property type="entry name" value="A-D-PHexomutase_CS"/>
</dbReference>
<dbReference type="Gene3D" id="3.30.310.50">
    <property type="entry name" value="Alpha-D-phosphohexomutase, C-terminal domain"/>
    <property type="match status" value="1"/>
</dbReference>
<evidence type="ECO:0000256" key="7">
    <source>
        <dbReference type="RuleBase" id="RU004326"/>
    </source>
</evidence>
<dbReference type="PRINTS" id="PR00509">
    <property type="entry name" value="PGMPMM"/>
</dbReference>
<dbReference type="CDD" id="cd05799">
    <property type="entry name" value="PGM2"/>
    <property type="match status" value="1"/>
</dbReference>
<feature type="domain" description="Alpha-D-phosphohexomutase C-terminal" evidence="8">
    <location>
        <begin position="496"/>
        <end position="521"/>
    </location>
</feature>
<dbReference type="GO" id="GO:0000287">
    <property type="term" value="F:magnesium ion binding"/>
    <property type="evidence" value="ECO:0007669"/>
    <property type="project" value="InterPro"/>
</dbReference>
<comment type="caution">
    <text evidence="12">The sequence shown here is derived from an EMBL/GenBank/DDBJ whole genome shotgun (WGS) entry which is preliminary data.</text>
</comment>
<feature type="domain" description="Alpha-D-phosphohexomutase alpha/beta/alpha" evidence="9">
    <location>
        <begin position="48"/>
        <end position="181"/>
    </location>
</feature>
<dbReference type="PANTHER" id="PTHR45745:SF1">
    <property type="entry name" value="PHOSPHOGLUCOMUTASE 2B-RELATED"/>
    <property type="match status" value="1"/>
</dbReference>
<comment type="cofactor">
    <cofactor evidence="1">
        <name>Mg(2+)</name>
        <dbReference type="ChEBI" id="CHEBI:18420"/>
    </cofactor>
</comment>
<dbReference type="Gene3D" id="3.40.120.10">
    <property type="entry name" value="Alpha-D-Glucose-1,6-Bisphosphate, subunit A, domain 3"/>
    <property type="match status" value="3"/>
</dbReference>
<dbReference type="InterPro" id="IPR005844">
    <property type="entry name" value="A-D-PHexomutase_a/b/a-I"/>
</dbReference>
<evidence type="ECO:0000313" key="12">
    <source>
        <dbReference type="EMBL" id="NMO01061.1"/>
    </source>
</evidence>
<dbReference type="RefSeq" id="WP_170193568.1">
    <property type="nucleotide sequence ID" value="NZ_JABBNB010000006.1"/>
</dbReference>
<evidence type="ECO:0000256" key="6">
    <source>
        <dbReference type="ARBA" id="ARBA00023235"/>
    </source>
</evidence>
<dbReference type="Pfam" id="PF00408">
    <property type="entry name" value="PGM_PMM_IV"/>
    <property type="match status" value="1"/>
</dbReference>
<dbReference type="EMBL" id="JABBNB010000006">
    <property type="protein sequence ID" value="NMO01061.1"/>
    <property type="molecule type" value="Genomic_DNA"/>
</dbReference>
<evidence type="ECO:0000259" key="11">
    <source>
        <dbReference type="Pfam" id="PF02880"/>
    </source>
</evidence>
<dbReference type="InterPro" id="IPR036900">
    <property type="entry name" value="A-D-PHexomutase_C_sf"/>
</dbReference>
<comment type="similarity">
    <text evidence="2 7">Belongs to the phosphohexose mutase family.</text>
</comment>
<evidence type="ECO:0000256" key="3">
    <source>
        <dbReference type="ARBA" id="ARBA00022553"/>
    </source>
</evidence>
<protein>
    <submittedName>
        <fullName evidence="12">Phospho-sugar mutase</fullName>
    </submittedName>
</protein>
<evidence type="ECO:0000256" key="1">
    <source>
        <dbReference type="ARBA" id="ARBA00001946"/>
    </source>
</evidence>
<sequence>MTSSPLSEAARAWIDDDPDPVSRAQLGALLDDPSRCDDLAERFSDTLHFGTAGLRGVVRAGPNGMNVATVTRATAAVGAWLTAHENIGGTVVVGRDARHGSAAFFTATTEVLAALGFDVVALPGVAPTPLVAFATRRLDAVAGIQITASHNPAADNGYKLYGRGGRQIVSPDDAEIEALMRDVGPTKDIGRVTVSVDARAAAVRDDYLARIAELPTGSPATPLRIALTAMHGVGGTLAVDALCRAGFDDVRVVATQFEPDPDFPTVGFPNPEEPGATDLLLETAIRTGSDVAIALDPDADRMAVGIPTASGWRMLTGDETGGLLCAYLLRHAPAGPKTVASSIVSGMLAAATAESAGATSVRTLTGFKWLSRADDDCPDAPLRYAYEEAIGHCVDPAAVRDKDGISAAVVMSSIARQCKSDGETIVGLLDDLYRAHGVHHTAATSRRLTTPAEFDAVMTSLRRDPPSSIAGIDVDIEDFASRGDGLRTDAIALTGTSDDGARLRVMVRPSGTEPKIKYYVETIVGLGRYGHTQTLEEHKQRAARLADAALADLIR</sequence>
<dbReference type="PROSITE" id="PS00710">
    <property type="entry name" value="PGM_PMM"/>
    <property type="match status" value="1"/>
</dbReference>
<dbReference type="InterPro" id="IPR005843">
    <property type="entry name" value="A-D-PHexomutase_C"/>
</dbReference>
<dbReference type="InterPro" id="IPR005845">
    <property type="entry name" value="A-D-PHexomutase_a/b/a-II"/>
</dbReference>